<comment type="caution">
    <text evidence="3">The sequence shown here is derived from an EMBL/GenBank/DDBJ whole genome shotgun (WGS) entry which is preliminary data.</text>
</comment>
<accession>A0A2I2FVY0</accession>
<keyword evidence="1" id="KW-0812">Transmembrane</keyword>
<protein>
    <recommendedName>
        <fullName evidence="2">N-acetyltransferase domain-containing protein</fullName>
    </recommendedName>
</protein>
<reference evidence="3 4" key="1">
    <citation type="submission" date="2016-12" db="EMBL/GenBank/DDBJ databases">
        <title>The genomes of Aspergillus section Nigri reveals drivers in fungal speciation.</title>
        <authorList>
            <consortium name="DOE Joint Genome Institute"/>
            <person name="Vesth T.C."/>
            <person name="Nybo J."/>
            <person name="Theobald S."/>
            <person name="Brandl J."/>
            <person name="Frisvad J.C."/>
            <person name="Nielsen K.F."/>
            <person name="Lyhne E.K."/>
            <person name="Kogle M.E."/>
            <person name="Kuo A."/>
            <person name="Riley R."/>
            <person name="Clum A."/>
            <person name="Nolan M."/>
            <person name="Lipzen A."/>
            <person name="Salamov A."/>
            <person name="Henrissat B."/>
            <person name="Wiebenga A."/>
            <person name="De Vries R.P."/>
            <person name="Grigoriev I.V."/>
            <person name="Mortensen U.H."/>
            <person name="Andersen M.R."/>
            <person name="Baker S.E."/>
        </authorList>
    </citation>
    <scope>NUCLEOTIDE SEQUENCE [LARGE SCALE GENOMIC DNA]</scope>
    <source>
        <strain evidence="3 4">IBT 23096</strain>
    </source>
</reference>
<sequence>MTPPKEPRPLTSTVAETETDKIASLRLIADSIAQQHQTAAKAIILHPFWLATIAVCLTLTYRVLLRNQSDWPAVVLTWAGCVMAGLVAVRYLTASYLEHAERTGTWKWLYEGSGHRAGARRVDGVCDHILITKLGDEVIGVLILRPVYTSAGIEPHIRGARHFVRGQEMCFPVGVIRAWTVQRRYRGEGVGRELLQRAVGLCRAQGWGGPIFSQKHANAAQGVARWAFEGGESRARTLLAKMIRGSR</sequence>
<feature type="domain" description="N-acetyltransferase" evidence="2">
    <location>
        <begin position="87"/>
        <end position="247"/>
    </location>
</feature>
<feature type="transmembrane region" description="Helical" evidence="1">
    <location>
        <begin position="43"/>
        <end position="65"/>
    </location>
</feature>
<evidence type="ECO:0000256" key="1">
    <source>
        <dbReference type="SAM" id="Phobius"/>
    </source>
</evidence>
<keyword evidence="1" id="KW-1133">Transmembrane helix</keyword>
<feature type="transmembrane region" description="Helical" evidence="1">
    <location>
        <begin position="71"/>
        <end position="92"/>
    </location>
</feature>
<dbReference type="RefSeq" id="XP_024700101.1">
    <property type="nucleotide sequence ID" value="XM_024844749.1"/>
</dbReference>
<evidence type="ECO:0000259" key="2">
    <source>
        <dbReference type="PROSITE" id="PS51186"/>
    </source>
</evidence>
<gene>
    <name evidence="3" type="ORF">P170DRAFT_366188</name>
</gene>
<dbReference type="InterPro" id="IPR000182">
    <property type="entry name" value="GNAT_dom"/>
</dbReference>
<evidence type="ECO:0000313" key="4">
    <source>
        <dbReference type="Proteomes" id="UP000234275"/>
    </source>
</evidence>
<dbReference type="GO" id="GO:0016747">
    <property type="term" value="F:acyltransferase activity, transferring groups other than amino-acyl groups"/>
    <property type="evidence" value="ECO:0007669"/>
    <property type="project" value="InterPro"/>
</dbReference>
<dbReference type="SUPFAM" id="SSF55729">
    <property type="entry name" value="Acyl-CoA N-acyltransferases (Nat)"/>
    <property type="match status" value="1"/>
</dbReference>
<organism evidence="3 4">
    <name type="scientific">Aspergillus steynii IBT 23096</name>
    <dbReference type="NCBI Taxonomy" id="1392250"/>
    <lineage>
        <taxon>Eukaryota</taxon>
        <taxon>Fungi</taxon>
        <taxon>Dikarya</taxon>
        <taxon>Ascomycota</taxon>
        <taxon>Pezizomycotina</taxon>
        <taxon>Eurotiomycetes</taxon>
        <taxon>Eurotiomycetidae</taxon>
        <taxon>Eurotiales</taxon>
        <taxon>Aspergillaceae</taxon>
        <taxon>Aspergillus</taxon>
        <taxon>Aspergillus subgen. Circumdati</taxon>
    </lineage>
</organism>
<dbReference type="Proteomes" id="UP000234275">
    <property type="component" value="Unassembled WGS sequence"/>
</dbReference>
<proteinExistence type="predicted"/>
<dbReference type="VEuPathDB" id="FungiDB:P170DRAFT_366188"/>
<dbReference type="AlphaFoldDB" id="A0A2I2FVY0"/>
<dbReference type="EMBL" id="MSFO01000008">
    <property type="protein sequence ID" value="PLB44799.1"/>
    <property type="molecule type" value="Genomic_DNA"/>
</dbReference>
<dbReference type="OrthoDB" id="5343688at2759"/>
<dbReference type="InterPro" id="IPR016181">
    <property type="entry name" value="Acyl_CoA_acyltransferase"/>
</dbReference>
<name>A0A2I2FVY0_9EURO</name>
<dbReference type="Pfam" id="PF00583">
    <property type="entry name" value="Acetyltransf_1"/>
    <property type="match status" value="1"/>
</dbReference>
<dbReference type="GeneID" id="36552449"/>
<dbReference type="PROSITE" id="PS51186">
    <property type="entry name" value="GNAT"/>
    <property type="match status" value="1"/>
</dbReference>
<evidence type="ECO:0000313" key="3">
    <source>
        <dbReference type="EMBL" id="PLB44799.1"/>
    </source>
</evidence>
<keyword evidence="4" id="KW-1185">Reference proteome</keyword>
<dbReference type="Gene3D" id="3.40.630.30">
    <property type="match status" value="1"/>
</dbReference>
<keyword evidence="1" id="KW-0472">Membrane</keyword>